<organism evidence="2 3">
    <name type="scientific">Candidatus Niyogibacteria bacterium RIFCSPLOWO2_02_FULL_45_13</name>
    <dbReference type="NCBI Taxonomy" id="1801725"/>
    <lineage>
        <taxon>Bacteria</taxon>
        <taxon>Candidatus Niyogiibacteriota</taxon>
    </lineage>
</organism>
<dbReference type="InterPro" id="IPR012657">
    <property type="entry name" value="23S_rRNA-intervening_sequence"/>
</dbReference>
<evidence type="ECO:0000313" key="3">
    <source>
        <dbReference type="Proteomes" id="UP000178428"/>
    </source>
</evidence>
<feature type="region of interest" description="Disordered" evidence="1">
    <location>
        <begin position="118"/>
        <end position="143"/>
    </location>
</feature>
<dbReference type="Proteomes" id="UP000178428">
    <property type="component" value="Unassembled WGS sequence"/>
</dbReference>
<dbReference type="InterPro" id="IPR036583">
    <property type="entry name" value="23S_rRNA_IVS_sf"/>
</dbReference>
<accession>A0A1G2EXP6</accession>
<feature type="compositionally biased region" description="Low complexity" evidence="1">
    <location>
        <begin position="119"/>
        <end position="128"/>
    </location>
</feature>
<gene>
    <name evidence="2" type="ORF">A3J00_03735</name>
</gene>
<comment type="caution">
    <text evidence="2">The sequence shown here is derived from an EMBL/GenBank/DDBJ whole genome shotgun (WGS) entry which is preliminary data.</text>
</comment>
<evidence type="ECO:0000313" key="2">
    <source>
        <dbReference type="EMBL" id="OGZ30121.1"/>
    </source>
</evidence>
<proteinExistence type="predicted"/>
<protein>
    <recommendedName>
        <fullName evidence="4">Four helix bundle protein</fullName>
    </recommendedName>
</protein>
<reference evidence="2 3" key="1">
    <citation type="journal article" date="2016" name="Nat. Commun.">
        <title>Thousands of microbial genomes shed light on interconnected biogeochemical processes in an aquifer system.</title>
        <authorList>
            <person name="Anantharaman K."/>
            <person name="Brown C.T."/>
            <person name="Hug L.A."/>
            <person name="Sharon I."/>
            <person name="Castelle C.J."/>
            <person name="Probst A.J."/>
            <person name="Thomas B.C."/>
            <person name="Singh A."/>
            <person name="Wilkins M.J."/>
            <person name="Karaoz U."/>
            <person name="Brodie E.L."/>
            <person name="Williams K.H."/>
            <person name="Hubbard S.S."/>
            <person name="Banfield J.F."/>
        </authorList>
    </citation>
    <scope>NUCLEOTIDE SEQUENCE [LARGE SCALE GENOMIC DNA]</scope>
</reference>
<dbReference type="STRING" id="1801725.A3J00_03735"/>
<evidence type="ECO:0000256" key="1">
    <source>
        <dbReference type="SAM" id="MobiDB-lite"/>
    </source>
</evidence>
<name>A0A1G2EXP6_9BACT</name>
<feature type="compositionally biased region" description="Pro residues" evidence="1">
    <location>
        <begin position="129"/>
        <end position="143"/>
    </location>
</feature>
<dbReference type="Gene3D" id="1.20.1440.60">
    <property type="entry name" value="23S rRNA-intervening sequence"/>
    <property type="match status" value="1"/>
</dbReference>
<dbReference type="SUPFAM" id="SSF158446">
    <property type="entry name" value="IVS-encoded protein-like"/>
    <property type="match status" value="1"/>
</dbReference>
<evidence type="ECO:0008006" key="4">
    <source>
        <dbReference type="Google" id="ProtNLM"/>
    </source>
</evidence>
<sequence length="167" mass="18740">MAFKPKQSKNPYGYRNLLAYKKAEEIQAETARACSFFPKAKTVSALADHMNRSARSAKQNISEGWKRNSTKEYYEFLGFAVGSNAELKEDCNDIWNGIYYELTGVKGIMGERGIMGAKPPYSSTSTPSSPYPPSSPSTPFPPSPHFTHLDIEKLKFYPLDKNFPLII</sequence>
<dbReference type="AlphaFoldDB" id="A0A1G2EXP6"/>
<dbReference type="NCBIfam" id="TIGR02436">
    <property type="entry name" value="four helix bundle protein"/>
    <property type="match status" value="1"/>
</dbReference>
<dbReference type="EMBL" id="MHMR01000027">
    <property type="protein sequence ID" value="OGZ30121.1"/>
    <property type="molecule type" value="Genomic_DNA"/>
</dbReference>
<dbReference type="Pfam" id="PF05635">
    <property type="entry name" value="23S_rRNA_IVP"/>
    <property type="match status" value="1"/>
</dbReference>